<evidence type="ECO:0000256" key="1">
    <source>
        <dbReference type="SAM" id="Phobius"/>
    </source>
</evidence>
<evidence type="ECO:0000313" key="3">
    <source>
        <dbReference type="Proteomes" id="UP000033187"/>
    </source>
</evidence>
<organism evidence="2 3">
    <name type="scientific">Candidatus Filomicrobium marinum</name>
    <dbReference type="NCBI Taxonomy" id="1608628"/>
    <lineage>
        <taxon>Bacteria</taxon>
        <taxon>Pseudomonadati</taxon>
        <taxon>Pseudomonadota</taxon>
        <taxon>Alphaproteobacteria</taxon>
        <taxon>Hyphomicrobiales</taxon>
        <taxon>Hyphomicrobiaceae</taxon>
        <taxon>Filomicrobium</taxon>
    </lineage>
</organism>
<accession>A0A0D6JAP3</accession>
<evidence type="ECO:0000313" key="2">
    <source>
        <dbReference type="EMBL" id="CPR15850.1"/>
    </source>
</evidence>
<keyword evidence="1" id="KW-0472">Membrane</keyword>
<keyword evidence="1" id="KW-0812">Transmembrane</keyword>
<dbReference type="Proteomes" id="UP000033187">
    <property type="component" value="Chromosome 1"/>
</dbReference>
<protein>
    <submittedName>
        <fullName evidence="2">Uncharacterized protein</fullName>
    </submittedName>
</protein>
<keyword evidence="1" id="KW-1133">Transmembrane helix</keyword>
<dbReference type="InterPro" id="IPR009781">
    <property type="entry name" value="DUF1345"/>
</dbReference>
<feature type="transmembrane region" description="Helical" evidence="1">
    <location>
        <begin position="31"/>
        <end position="53"/>
    </location>
</feature>
<sequence length="105" mass="11508">MLLVAAACASLLAIVIVIGTAASLEPLMRRLYLGLAALTICLSWLLVQTVYAVHYAHMYYSAHGKGGKAGLGFPHDDPPRYADFAYFFLCYWNDVQSRGCGHDKP</sequence>
<dbReference type="AlphaFoldDB" id="A0A0D6JAP3"/>
<proteinExistence type="predicted"/>
<keyword evidence="3" id="KW-1185">Reference proteome</keyword>
<dbReference type="KEGG" id="fiy:BN1229_v1_0533"/>
<name>A0A0D6JAP3_9HYPH</name>
<gene>
    <name evidence="2" type="ORF">YBN1229_v1_0533</name>
</gene>
<reference evidence="3" key="1">
    <citation type="submission" date="2015-02" db="EMBL/GenBank/DDBJ databases">
        <authorList>
            <person name="Chooi Y.-H."/>
        </authorList>
    </citation>
    <scope>NUCLEOTIDE SEQUENCE [LARGE SCALE GENOMIC DNA]</scope>
    <source>
        <strain evidence="3">strain Y</strain>
    </source>
</reference>
<dbReference type="Pfam" id="PF07077">
    <property type="entry name" value="DUF1345"/>
    <property type="match status" value="1"/>
</dbReference>
<dbReference type="EMBL" id="LN829119">
    <property type="protein sequence ID" value="CPR15850.1"/>
    <property type="molecule type" value="Genomic_DNA"/>
</dbReference>